<evidence type="ECO:0000256" key="4">
    <source>
        <dbReference type="ARBA" id="ARBA00023136"/>
    </source>
</evidence>
<keyword evidence="2 5" id="KW-0812">Transmembrane</keyword>
<evidence type="ECO:0000313" key="8">
    <source>
        <dbReference type="Proteomes" id="UP001162164"/>
    </source>
</evidence>
<keyword evidence="3 5" id="KW-1133">Transmembrane helix</keyword>
<evidence type="ECO:0000256" key="3">
    <source>
        <dbReference type="ARBA" id="ARBA00022989"/>
    </source>
</evidence>
<gene>
    <name evidence="7" type="ORF">NQ317_000939</name>
</gene>
<evidence type="ECO:0000256" key="1">
    <source>
        <dbReference type="ARBA" id="ARBA00004370"/>
    </source>
</evidence>
<proteinExistence type="predicted"/>
<name>A0ABQ9JGK9_9CUCU</name>
<accession>A0ABQ9JGK9</accession>
<feature type="transmembrane region" description="Helical" evidence="5">
    <location>
        <begin position="41"/>
        <end position="63"/>
    </location>
</feature>
<dbReference type="Proteomes" id="UP001162164">
    <property type="component" value="Unassembled WGS sequence"/>
</dbReference>
<feature type="transmembrane region" description="Helical" evidence="5">
    <location>
        <begin position="75"/>
        <end position="93"/>
    </location>
</feature>
<feature type="domain" description="G-protein coupled receptors family 1 profile" evidence="6">
    <location>
        <begin position="54"/>
        <end position="93"/>
    </location>
</feature>
<sequence length="119" mass="13547">MVEDVGRNVTYLGLNDTFQNASIRTNITILDLLARRNMPVIAVYSSLFCVAAIGNLTVFISLFRSRYRKSRISLMIRHLTIADLIVTFVMIPIEMDMDVLFSSSSIEDDEIDNVVFYSE</sequence>
<comment type="caution">
    <text evidence="7">The sequence shown here is derived from an EMBL/GenBank/DDBJ whole genome shotgun (WGS) entry which is preliminary data.</text>
</comment>
<comment type="subcellular location">
    <subcellularLocation>
        <location evidence="1">Membrane</location>
    </subcellularLocation>
</comment>
<protein>
    <recommendedName>
        <fullName evidence="6">G-protein coupled receptors family 1 profile domain-containing protein</fullName>
    </recommendedName>
</protein>
<dbReference type="InterPro" id="IPR017452">
    <property type="entry name" value="GPCR_Rhodpsn_7TM"/>
</dbReference>
<evidence type="ECO:0000259" key="6">
    <source>
        <dbReference type="PROSITE" id="PS50262"/>
    </source>
</evidence>
<reference evidence="7" key="1">
    <citation type="journal article" date="2023" name="Insect Mol. Biol.">
        <title>Genome sequencing provides insights into the evolution of gene families encoding plant cell wall-degrading enzymes in longhorned beetles.</title>
        <authorList>
            <person name="Shin N.R."/>
            <person name="Okamura Y."/>
            <person name="Kirsch R."/>
            <person name="Pauchet Y."/>
        </authorList>
    </citation>
    <scope>NUCLEOTIDE SEQUENCE</scope>
    <source>
        <strain evidence="7">MMC_N1</strain>
    </source>
</reference>
<evidence type="ECO:0000313" key="7">
    <source>
        <dbReference type="EMBL" id="KAJ8977054.1"/>
    </source>
</evidence>
<dbReference type="PROSITE" id="PS50262">
    <property type="entry name" value="G_PROTEIN_RECEP_F1_2"/>
    <property type="match status" value="1"/>
</dbReference>
<keyword evidence="8" id="KW-1185">Reference proteome</keyword>
<evidence type="ECO:0000256" key="2">
    <source>
        <dbReference type="ARBA" id="ARBA00022692"/>
    </source>
</evidence>
<evidence type="ECO:0000256" key="5">
    <source>
        <dbReference type="SAM" id="Phobius"/>
    </source>
</evidence>
<dbReference type="Gene3D" id="1.20.1070.10">
    <property type="entry name" value="Rhodopsin 7-helix transmembrane proteins"/>
    <property type="match status" value="1"/>
</dbReference>
<dbReference type="SUPFAM" id="SSF81321">
    <property type="entry name" value="Family A G protein-coupled receptor-like"/>
    <property type="match status" value="1"/>
</dbReference>
<keyword evidence="4 5" id="KW-0472">Membrane</keyword>
<organism evidence="7 8">
    <name type="scientific">Molorchus minor</name>
    <dbReference type="NCBI Taxonomy" id="1323400"/>
    <lineage>
        <taxon>Eukaryota</taxon>
        <taxon>Metazoa</taxon>
        <taxon>Ecdysozoa</taxon>
        <taxon>Arthropoda</taxon>
        <taxon>Hexapoda</taxon>
        <taxon>Insecta</taxon>
        <taxon>Pterygota</taxon>
        <taxon>Neoptera</taxon>
        <taxon>Endopterygota</taxon>
        <taxon>Coleoptera</taxon>
        <taxon>Polyphaga</taxon>
        <taxon>Cucujiformia</taxon>
        <taxon>Chrysomeloidea</taxon>
        <taxon>Cerambycidae</taxon>
        <taxon>Lamiinae</taxon>
        <taxon>Monochamini</taxon>
        <taxon>Molorchus</taxon>
    </lineage>
</organism>
<dbReference type="EMBL" id="JAPWTJ010000593">
    <property type="protein sequence ID" value="KAJ8977054.1"/>
    <property type="molecule type" value="Genomic_DNA"/>
</dbReference>